<name>A0ABZ0HX75_9HYPH</name>
<dbReference type="InterPro" id="IPR012368">
    <property type="entry name" value="OxRdtase_Mopterin-bd_su_IorB"/>
</dbReference>
<proteinExistence type="predicted"/>
<dbReference type="EMBL" id="CP136862">
    <property type="protein sequence ID" value="WOJ91154.1"/>
    <property type="molecule type" value="Genomic_DNA"/>
</dbReference>
<dbReference type="SUPFAM" id="SSF54665">
    <property type="entry name" value="CO dehydrogenase molybdoprotein N-domain-like"/>
    <property type="match status" value="1"/>
</dbReference>
<sequence length="769" mass="81156">MARIQSYGESGRLLTRRGFLVTTAGASAAFGFSDAAHAAIDLAAPGSAASLAAGQLFEPTLWFSIDGKGIVTVNIIRAEMGQHVGTALARILADELEADWDKVRIVHVDTDPKWGVMVTGGSWSVWQTWPIFSRAGAAGRMTLIEKGAKLLGVSPSICTARGGAVIAGKQTISYADIVRRGGVLRRFTPEELGKLPIKPASQRRLIGRAVAALDIPAKINGAARYGIDAKTPGMVYARPKLPPTRNGSKVISVDDSQAHGVKGYIRSIALDDPSDTVPGWVMVIAETYPAAIRAADLVTVNWTPGPGADVSEKDILDHAARQIADADGGALLDTGGGDTEAAFRAAKSTIEQTYTTATVLHFQLEPVNALAFEKDGVFEIHTGNQWQSLILPTLAKALQRPQTSIVMRTYLIGGGFGRRLNGDYAVPAALAAKALGRPVKMVLTRADDARFDSVRSPSVQTLRMAFAEDGRVSAMEHHAAAGWPTQVMAADSLPKGQNGAPYDPFAISGADHWYDVGAQKVRAISNDLANSTFRPGWLRSVGSGWINWALESFMDEAAHHVGVDPVAFRLKLLNGTGRNAGSAPNSVGGAKRQAEVVRRTAERAGWGATLPQDSGLGIATSFGQERNMPTWIACAARVRVDRATGAVTVEKLTIVADAGTIVDPDGARAQTEGAALWGLSMALHEGTAFQNGRVKDTNLNSYTPLRIGDVPEMDISFIDSAETPVGLGEPATTVIAPAIANAIFTAVGVRLRHIPITPEAVSAAMAAGK</sequence>
<dbReference type="Gene3D" id="3.30.365.10">
    <property type="entry name" value="Aldehyde oxidase/xanthine dehydrogenase, molybdopterin binding domain"/>
    <property type="match status" value="4"/>
</dbReference>
<protein>
    <submittedName>
        <fullName evidence="2">Molybdopterin cofactor-binding domain-containing protein</fullName>
    </submittedName>
</protein>
<dbReference type="InterPro" id="IPR052516">
    <property type="entry name" value="N-heterocyclic_Hydroxylase"/>
</dbReference>
<evidence type="ECO:0000313" key="2">
    <source>
        <dbReference type="EMBL" id="WOJ91154.1"/>
    </source>
</evidence>
<dbReference type="PANTHER" id="PTHR47495">
    <property type="entry name" value="ALDEHYDE DEHYDROGENASE"/>
    <property type="match status" value="1"/>
</dbReference>
<dbReference type="PROSITE" id="PS51318">
    <property type="entry name" value="TAT"/>
    <property type="match status" value="1"/>
</dbReference>
<accession>A0ABZ0HX75</accession>
<feature type="domain" description="Aldehyde oxidase/xanthine dehydrogenase a/b hammerhead" evidence="1">
    <location>
        <begin position="220"/>
        <end position="306"/>
    </location>
</feature>
<dbReference type="PIRSF" id="PIRSF036389">
    <property type="entry name" value="IOR_B"/>
    <property type="match status" value="1"/>
</dbReference>
<dbReference type="InterPro" id="IPR008274">
    <property type="entry name" value="AldOxase/xan_DH_MoCoBD1"/>
</dbReference>
<dbReference type="Pfam" id="PF02738">
    <property type="entry name" value="MoCoBD_1"/>
    <property type="match status" value="1"/>
</dbReference>
<dbReference type="InterPro" id="IPR037165">
    <property type="entry name" value="AldOxase/xan_DH_Mopterin-bd_sf"/>
</dbReference>
<dbReference type="SMART" id="SM01008">
    <property type="entry name" value="Ald_Xan_dh_C"/>
    <property type="match status" value="1"/>
</dbReference>
<dbReference type="PANTHER" id="PTHR47495:SF2">
    <property type="entry name" value="ALDEHYDE DEHYDROGENASE"/>
    <property type="match status" value="1"/>
</dbReference>
<evidence type="ECO:0000313" key="3">
    <source>
        <dbReference type="Proteomes" id="UP001626536"/>
    </source>
</evidence>
<organism evidence="2 3">
    <name type="scientific">Methylocapsa polymorpha</name>
    <dbReference type="NCBI Taxonomy" id="3080828"/>
    <lineage>
        <taxon>Bacteria</taxon>
        <taxon>Pseudomonadati</taxon>
        <taxon>Pseudomonadota</taxon>
        <taxon>Alphaproteobacteria</taxon>
        <taxon>Hyphomicrobiales</taxon>
        <taxon>Beijerinckiaceae</taxon>
        <taxon>Methylocapsa</taxon>
    </lineage>
</organism>
<gene>
    <name evidence="2" type="ORF">RZS28_07725</name>
</gene>
<dbReference type="RefSeq" id="WP_407340743.1">
    <property type="nucleotide sequence ID" value="NZ_CP136862.1"/>
</dbReference>
<evidence type="ECO:0000259" key="1">
    <source>
        <dbReference type="SMART" id="SM01008"/>
    </source>
</evidence>
<dbReference type="InterPro" id="IPR006311">
    <property type="entry name" value="TAT_signal"/>
</dbReference>
<dbReference type="SUPFAM" id="SSF56003">
    <property type="entry name" value="Molybdenum cofactor-binding domain"/>
    <property type="match status" value="2"/>
</dbReference>
<dbReference type="InterPro" id="IPR046867">
    <property type="entry name" value="AldOxase/xan_DH_MoCoBD2"/>
</dbReference>
<dbReference type="Pfam" id="PF20256">
    <property type="entry name" value="MoCoBD_2"/>
    <property type="match status" value="2"/>
</dbReference>
<keyword evidence="3" id="KW-1185">Reference proteome</keyword>
<dbReference type="InterPro" id="IPR000674">
    <property type="entry name" value="Ald_Oxase/Xan_DH_a/b"/>
</dbReference>
<dbReference type="Gene3D" id="3.90.1170.50">
    <property type="entry name" value="Aldehyde oxidase/xanthine dehydrogenase, a/b hammerhead"/>
    <property type="match status" value="1"/>
</dbReference>
<reference evidence="2 3" key="1">
    <citation type="submission" date="2023-10" db="EMBL/GenBank/DDBJ databases">
        <title>Novel methanotroph of the genus Methylocapsa from a subarctic wetland.</title>
        <authorList>
            <person name="Belova S.E."/>
            <person name="Oshkin I.Y."/>
            <person name="Miroshnikov K."/>
            <person name="Dedysh S.N."/>
        </authorList>
    </citation>
    <scope>NUCLEOTIDE SEQUENCE [LARGE SCALE GENOMIC DNA]</scope>
    <source>
        <strain evidence="2 3">RX1</strain>
    </source>
</reference>
<dbReference type="Proteomes" id="UP001626536">
    <property type="component" value="Chromosome"/>
</dbReference>
<dbReference type="InterPro" id="IPR036856">
    <property type="entry name" value="Ald_Oxase/Xan_DH_a/b_sf"/>
</dbReference>